<dbReference type="AlphaFoldDB" id="A0A5C3QEE1"/>
<reference evidence="2 3" key="1">
    <citation type="journal article" date="2019" name="Nat. Ecol. Evol.">
        <title>Megaphylogeny resolves global patterns of mushroom evolution.</title>
        <authorList>
            <person name="Varga T."/>
            <person name="Krizsan K."/>
            <person name="Foldi C."/>
            <person name="Dima B."/>
            <person name="Sanchez-Garcia M."/>
            <person name="Sanchez-Ramirez S."/>
            <person name="Szollosi G.J."/>
            <person name="Szarkandi J.G."/>
            <person name="Papp V."/>
            <person name="Albert L."/>
            <person name="Andreopoulos W."/>
            <person name="Angelini C."/>
            <person name="Antonin V."/>
            <person name="Barry K.W."/>
            <person name="Bougher N.L."/>
            <person name="Buchanan P."/>
            <person name="Buyck B."/>
            <person name="Bense V."/>
            <person name="Catcheside P."/>
            <person name="Chovatia M."/>
            <person name="Cooper J."/>
            <person name="Damon W."/>
            <person name="Desjardin D."/>
            <person name="Finy P."/>
            <person name="Geml J."/>
            <person name="Haridas S."/>
            <person name="Hughes K."/>
            <person name="Justo A."/>
            <person name="Karasinski D."/>
            <person name="Kautmanova I."/>
            <person name="Kiss B."/>
            <person name="Kocsube S."/>
            <person name="Kotiranta H."/>
            <person name="LaButti K.M."/>
            <person name="Lechner B.E."/>
            <person name="Liimatainen K."/>
            <person name="Lipzen A."/>
            <person name="Lukacs Z."/>
            <person name="Mihaltcheva S."/>
            <person name="Morgado L.N."/>
            <person name="Niskanen T."/>
            <person name="Noordeloos M.E."/>
            <person name="Ohm R.A."/>
            <person name="Ortiz-Santana B."/>
            <person name="Ovrebo C."/>
            <person name="Racz N."/>
            <person name="Riley R."/>
            <person name="Savchenko A."/>
            <person name="Shiryaev A."/>
            <person name="Soop K."/>
            <person name="Spirin V."/>
            <person name="Szebenyi C."/>
            <person name="Tomsovsky M."/>
            <person name="Tulloss R.E."/>
            <person name="Uehling J."/>
            <person name="Grigoriev I.V."/>
            <person name="Vagvolgyi C."/>
            <person name="Papp T."/>
            <person name="Martin F.M."/>
            <person name="Miettinen O."/>
            <person name="Hibbett D.S."/>
            <person name="Nagy L.G."/>
        </authorList>
    </citation>
    <scope>NUCLEOTIDE SEQUENCE [LARGE SCALE GENOMIC DNA]</scope>
    <source>
        <strain evidence="2 3">CBS 309.79</strain>
    </source>
</reference>
<evidence type="ECO:0000256" key="1">
    <source>
        <dbReference type="SAM" id="SignalP"/>
    </source>
</evidence>
<proteinExistence type="predicted"/>
<organism evidence="2 3">
    <name type="scientific">Pterulicium gracile</name>
    <dbReference type="NCBI Taxonomy" id="1884261"/>
    <lineage>
        <taxon>Eukaryota</taxon>
        <taxon>Fungi</taxon>
        <taxon>Dikarya</taxon>
        <taxon>Basidiomycota</taxon>
        <taxon>Agaricomycotina</taxon>
        <taxon>Agaricomycetes</taxon>
        <taxon>Agaricomycetidae</taxon>
        <taxon>Agaricales</taxon>
        <taxon>Pleurotineae</taxon>
        <taxon>Pterulaceae</taxon>
        <taxon>Pterulicium</taxon>
    </lineage>
</organism>
<sequence length="135" mass="14801">MSGKQVLFILPVGLNLTLALPMERVYTCKPVSLHWNYITPVLTSSSSINPTMMLSFNQFLSHLDIDDAISGALVPPPGWGDVSERRLIQTLSISISADNGPGGFLWKKVDVPNKEYFLAGGTISNPDTHVFHCED</sequence>
<name>A0A5C3QEE1_9AGAR</name>
<evidence type="ECO:0000313" key="3">
    <source>
        <dbReference type="Proteomes" id="UP000305067"/>
    </source>
</evidence>
<keyword evidence="1" id="KW-0732">Signal</keyword>
<dbReference type="Proteomes" id="UP000305067">
    <property type="component" value="Unassembled WGS sequence"/>
</dbReference>
<feature type="chain" id="PRO_5022777283" evidence="1">
    <location>
        <begin position="20"/>
        <end position="135"/>
    </location>
</feature>
<gene>
    <name evidence="2" type="ORF">BDV98DRAFT_299999</name>
</gene>
<dbReference type="EMBL" id="ML178855">
    <property type="protein sequence ID" value="TFK96733.1"/>
    <property type="molecule type" value="Genomic_DNA"/>
</dbReference>
<feature type="signal peptide" evidence="1">
    <location>
        <begin position="1"/>
        <end position="19"/>
    </location>
</feature>
<protein>
    <submittedName>
        <fullName evidence="2">Uncharacterized protein</fullName>
    </submittedName>
</protein>
<accession>A0A5C3QEE1</accession>
<evidence type="ECO:0000313" key="2">
    <source>
        <dbReference type="EMBL" id="TFK96733.1"/>
    </source>
</evidence>
<keyword evidence="3" id="KW-1185">Reference proteome</keyword>